<keyword evidence="2" id="KW-1003">Cell membrane</keyword>
<feature type="domain" description="ABC transporter" evidence="8">
    <location>
        <begin position="22"/>
        <end position="242"/>
    </location>
</feature>
<dbReference type="EMBL" id="VFFF01000001">
    <property type="protein sequence ID" value="TNY32381.1"/>
    <property type="molecule type" value="Genomic_DNA"/>
</dbReference>
<evidence type="ECO:0000313" key="10">
    <source>
        <dbReference type="Proteomes" id="UP000314011"/>
    </source>
</evidence>
<dbReference type="InterPro" id="IPR017871">
    <property type="entry name" value="ABC_transporter-like_CS"/>
</dbReference>
<evidence type="ECO:0000259" key="8">
    <source>
        <dbReference type="PROSITE" id="PS50893"/>
    </source>
</evidence>
<dbReference type="RefSeq" id="WP_140193059.1">
    <property type="nucleotide sequence ID" value="NZ_CP065915.1"/>
</dbReference>
<comment type="caution">
    <text evidence="9">The sequence shown here is derived from an EMBL/GenBank/DDBJ whole genome shotgun (WGS) entry which is preliminary data.</text>
</comment>
<dbReference type="SUPFAM" id="SSF52540">
    <property type="entry name" value="P-loop containing nucleoside triphosphate hydrolases"/>
    <property type="match status" value="1"/>
</dbReference>
<dbReference type="InterPro" id="IPR027417">
    <property type="entry name" value="P-loop_NTPase"/>
</dbReference>
<dbReference type="PROSITE" id="PS50893">
    <property type="entry name" value="ABC_TRANSPORTER_2"/>
    <property type="match status" value="1"/>
</dbReference>
<evidence type="ECO:0000256" key="4">
    <source>
        <dbReference type="ARBA" id="ARBA00022840"/>
    </source>
</evidence>
<evidence type="ECO:0000256" key="2">
    <source>
        <dbReference type="ARBA" id="ARBA00022475"/>
    </source>
</evidence>
<proteinExistence type="predicted"/>
<evidence type="ECO:0000256" key="6">
    <source>
        <dbReference type="ARBA" id="ARBA00022970"/>
    </source>
</evidence>
<dbReference type="InterPro" id="IPR003439">
    <property type="entry name" value="ABC_transporter-like_ATP-bd"/>
</dbReference>
<evidence type="ECO:0000256" key="7">
    <source>
        <dbReference type="ARBA" id="ARBA00023136"/>
    </source>
</evidence>
<sequence>MPADRQVLPFRKAESGLVRPIATLEGVTISRQGRPLLDEVTLGLKTGGITALLGPNGAGKSLLLRAIAGLIPVDSGEIELAPHTGAPALVFQTPVLLNRSAKANLMHALRLARVPRRHRAGRLAELLVTARMTEQSGAPARSLSGGERQRLAIARALAARPNLLLLDEPTAHLDPASTAAIEALIRATASSGVKVLLVTHDRAQAARLATDVAFLSRGRITEHRPVEEFLARPESADARAYLEGRLLL</sequence>
<dbReference type="OrthoDB" id="9802264at2"/>
<gene>
    <name evidence="9" type="ORF">FHY64_03555</name>
</gene>
<dbReference type="Proteomes" id="UP000314011">
    <property type="component" value="Unassembled WGS sequence"/>
</dbReference>
<evidence type="ECO:0000313" key="9">
    <source>
        <dbReference type="EMBL" id="TNY32381.1"/>
    </source>
</evidence>
<dbReference type="GO" id="GO:0006865">
    <property type="term" value="P:amino acid transport"/>
    <property type="evidence" value="ECO:0007669"/>
    <property type="project" value="UniProtKB-KW"/>
</dbReference>
<keyword evidence="7" id="KW-0472">Membrane</keyword>
<dbReference type="InterPro" id="IPR050086">
    <property type="entry name" value="MetN_ABC_transporter-like"/>
</dbReference>
<dbReference type="SMART" id="SM00382">
    <property type="entry name" value="AAA"/>
    <property type="match status" value="1"/>
</dbReference>
<dbReference type="PANTHER" id="PTHR43166">
    <property type="entry name" value="AMINO ACID IMPORT ATP-BINDING PROTEIN"/>
    <property type="match status" value="1"/>
</dbReference>
<dbReference type="PROSITE" id="PS00211">
    <property type="entry name" value="ABC_TRANSPORTER_1"/>
    <property type="match status" value="1"/>
</dbReference>
<evidence type="ECO:0000256" key="1">
    <source>
        <dbReference type="ARBA" id="ARBA00022448"/>
    </source>
</evidence>
<accession>A0A5C5GEK8</accession>
<keyword evidence="5" id="KW-1278">Translocase</keyword>
<keyword evidence="4 9" id="KW-0067">ATP-binding</keyword>
<reference evidence="9 10" key="1">
    <citation type="submission" date="2019-06" db="EMBL/GenBank/DDBJ databases">
        <title>Genome of new Rhodobacteraceae sp. SM1903.</title>
        <authorList>
            <person name="Ren X."/>
        </authorList>
    </citation>
    <scope>NUCLEOTIDE SEQUENCE [LARGE SCALE GENOMIC DNA]</scope>
    <source>
        <strain evidence="9 10">SM1903</strain>
    </source>
</reference>
<keyword evidence="3" id="KW-0547">Nucleotide-binding</keyword>
<name>A0A5C5GEK8_9RHOB</name>
<dbReference type="Pfam" id="PF00005">
    <property type="entry name" value="ABC_tran"/>
    <property type="match status" value="1"/>
</dbReference>
<keyword evidence="10" id="KW-1185">Reference proteome</keyword>
<keyword evidence="6" id="KW-0029">Amino-acid transport</keyword>
<dbReference type="AlphaFoldDB" id="A0A5C5GEK8"/>
<organism evidence="9 10">
    <name type="scientific">Pelagovum pacificum</name>
    <dbReference type="NCBI Taxonomy" id="2588711"/>
    <lineage>
        <taxon>Bacteria</taxon>
        <taxon>Pseudomonadati</taxon>
        <taxon>Pseudomonadota</taxon>
        <taxon>Alphaproteobacteria</taxon>
        <taxon>Rhodobacterales</taxon>
        <taxon>Paracoccaceae</taxon>
        <taxon>Pelagovum</taxon>
    </lineage>
</organism>
<evidence type="ECO:0000256" key="5">
    <source>
        <dbReference type="ARBA" id="ARBA00022967"/>
    </source>
</evidence>
<dbReference type="PANTHER" id="PTHR43166:SF30">
    <property type="entry name" value="METHIONINE IMPORT ATP-BINDING PROTEIN METN"/>
    <property type="match status" value="1"/>
</dbReference>
<keyword evidence="1" id="KW-0813">Transport</keyword>
<protein>
    <submittedName>
        <fullName evidence="9">ATP-binding cassette domain-containing protein</fullName>
    </submittedName>
</protein>
<dbReference type="GO" id="GO:0005524">
    <property type="term" value="F:ATP binding"/>
    <property type="evidence" value="ECO:0007669"/>
    <property type="project" value="UniProtKB-KW"/>
</dbReference>
<dbReference type="GO" id="GO:0016887">
    <property type="term" value="F:ATP hydrolysis activity"/>
    <property type="evidence" value="ECO:0007669"/>
    <property type="project" value="InterPro"/>
</dbReference>
<dbReference type="InterPro" id="IPR003593">
    <property type="entry name" value="AAA+_ATPase"/>
</dbReference>
<evidence type="ECO:0000256" key="3">
    <source>
        <dbReference type="ARBA" id="ARBA00022741"/>
    </source>
</evidence>
<dbReference type="Gene3D" id="3.40.50.300">
    <property type="entry name" value="P-loop containing nucleotide triphosphate hydrolases"/>
    <property type="match status" value="1"/>
</dbReference>